<feature type="coiled-coil region" evidence="1">
    <location>
        <begin position="31"/>
        <end position="58"/>
    </location>
</feature>
<evidence type="ECO:0000256" key="1">
    <source>
        <dbReference type="SAM" id="Coils"/>
    </source>
</evidence>
<organism evidence="2 3">
    <name type="scientific">Candidatus Hepatoplasma crinochetorum Av</name>
    <dbReference type="NCBI Taxonomy" id="1427984"/>
    <lineage>
        <taxon>Bacteria</taxon>
        <taxon>Bacillati</taxon>
        <taxon>Mycoplasmatota</taxon>
        <taxon>Mollicutes</taxon>
        <taxon>Candidatus Hepatoplasmataceae</taxon>
        <taxon>Candidatus Hepatoplasma</taxon>
    </lineage>
</organism>
<proteinExistence type="predicted"/>
<dbReference type="OrthoDB" id="403995at2"/>
<dbReference type="Gene3D" id="3.40.50.300">
    <property type="entry name" value="P-loop containing nucleotide triphosphate hydrolases"/>
    <property type="match status" value="1"/>
</dbReference>
<keyword evidence="3" id="KW-1185">Reference proteome</keyword>
<reference evidence="2 3" key="1">
    <citation type="journal article" date="2014" name="Genome Biol. Evol.">
        <title>Phylogenomics of "Candidatus Hepatoplasma crinochetorum," a Lineage of Mollicutes Associated with Noninsect Arthropods.</title>
        <authorList>
            <person name="Leclercq S."/>
            <person name="Dittmer J."/>
            <person name="Bouchon D."/>
            <person name="Cordaux R."/>
        </authorList>
    </citation>
    <scope>NUCLEOTIDE SEQUENCE [LARGE SCALE GENOMIC DNA]</scope>
    <source>
        <strain evidence="2 3">Av</strain>
    </source>
</reference>
<evidence type="ECO:0000313" key="3">
    <source>
        <dbReference type="Proteomes" id="UP000019450"/>
    </source>
</evidence>
<feature type="coiled-coil region" evidence="1">
    <location>
        <begin position="465"/>
        <end position="525"/>
    </location>
</feature>
<dbReference type="AlphaFoldDB" id="W8GK77"/>
<dbReference type="KEGG" id="hcr:X271_00552"/>
<dbReference type="Proteomes" id="UP000019450">
    <property type="component" value="Chromosome"/>
</dbReference>
<dbReference type="eggNOG" id="ENOG503404Q">
    <property type="taxonomic scope" value="Bacteria"/>
</dbReference>
<accession>W8GK77</accession>
<dbReference type="SUPFAM" id="SSF52540">
    <property type="entry name" value="P-loop containing nucleoside triphosphate hydrolases"/>
    <property type="match status" value="2"/>
</dbReference>
<evidence type="ECO:0008006" key="4">
    <source>
        <dbReference type="Google" id="ProtNLM"/>
    </source>
</evidence>
<keyword evidence="1" id="KW-0175">Coiled coil</keyword>
<protein>
    <recommendedName>
        <fullName evidence="4">KAP NTPase domain-containing protein</fullName>
    </recommendedName>
</protein>
<dbReference type="InterPro" id="IPR027417">
    <property type="entry name" value="P-loop_NTPase"/>
</dbReference>
<evidence type="ECO:0000313" key="2">
    <source>
        <dbReference type="EMBL" id="AHK22652.1"/>
    </source>
</evidence>
<sequence length="560" mass="67592">MENFIVNKGYSIKLIVKEDDEKLIDTSNEFILELEKEYFKYKNKLKEEQDKFEKYNNNKHVYFSQEKLLKKSPIAIINAPWGSGKTYFIEQFAKNFIDQRIDIKNFKNIIILDIFKFSNSKNIPDEIMAELFFILTKIYDQDNKNDLLNKLHKFAIKFFNATVIAWINYFGKFNFEKFKIKDLNETEIIVNEISKSIEPTLIIFDNIERIGKYSWEILKAIFKISQIDNFCFILPMNINRLNGNENKKNDEYPIEKYIDLPIFEFKQDYLSFLKNNGVDQKEAVIINNILNTEIDGQKLSIREVEQRFNKNDIFKENNKYLKLDKIVKNVWGSVTEAKKYLNDEIKKYIENLNQLEAIFNQIKLNIKERKYQNINFDQDTKNYINQINNNSWNLKHNYEEWIIMFDKILKDIKEYLNKFDLKKIELITVKEKLNSNYSIINNNLRILNLKLEKEMSLEDKDNLKINQLQIEIEKKINNIEIIKNQINLINQKIYNIEEGYKDLDYKNLEKSIQDYKEKIKSINQDTDLYLINKYYMWDRKFDYSRDNSNYIDYFIDCLFS</sequence>
<gene>
    <name evidence="2" type="ORF">X271_00552</name>
</gene>
<dbReference type="HOGENOM" id="CLU_471605_0_0_14"/>
<name>W8GK77_9MOLU</name>
<dbReference type="RefSeq" id="WP_025208940.1">
    <property type="nucleotide sequence ID" value="NZ_CP006932.1"/>
</dbReference>
<feature type="coiled-coil region" evidence="1">
    <location>
        <begin position="338"/>
        <end position="365"/>
    </location>
</feature>
<dbReference type="EMBL" id="CP006932">
    <property type="protein sequence ID" value="AHK22652.1"/>
    <property type="molecule type" value="Genomic_DNA"/>
</dbReference>
<dbReference type="STRING" id="1427984.X271_00552"/>